<evidence type="ECO:0000256" key="3">
    <source>
        <dbReference type="ARBA" id="ARBA00023163"/>
    </source>
</evidence>
<organism evidence="5 6">
    <name type="scientific">Bauldia litoralis</name>
    <dbReference type="NCBI Taxonomy" id="665467"/>
    <lineage>
        <taxon>Bacteria</taxon>
        <taxon>Pseudomonadati</taxon>
        <taxon>Pseudomonadota</taxon>
        <taxon>Alphaproteobacteria</taxon>
        <taxon>Hyphomicrobiales</taxon>
        <taxon>Kaistiaceae</taxon>
        <taxon>Bauldia</taxon>
    </lineage>
</organism>
<dbReference type="InterPro" id="IPR000524">
    <property type="entry name" value="Tscrpt_reg_HTH_GntR"/>
</dbReference>
<dbReference type="SUPFAM" id="SSF46785">
    <property type="entry name" value="Winged helix' DNA-binding domain"/>
    <property type="match status" value="1"/>
</dbReference>
<dbReference type="InterPro" id="IPR011711">
    <property type="entry name" value="GntR_C"/>
</dbReference>
<dbReference type="Gene3D" id="1.20.120.530">
    <property type="entry name" value="GntR ligand-binding domain-like"/>
    <property type="match status" value="1"/>
</dbReference>
<dbReference type="PRINTS" id="PR00035">
    <property type="entry name" value="HTHGNTR"/>
</dbReference>
<dbReference type="STRING" id="665467.SAMN02982931_00527"/>
<dbReference type="GO" id="GO:0003700">
    <property type="term" value="F:DNA-binding transcription factor activity"/>
    <property type="evidence" value="ECO:0007669"/>
    <property type="project" value="InterPro"/>
</dbReference>
<reference evidence="5 6" key="1">
    <citation type="submission" date="2016-10" db="EMBL/GenBank/DDBJ databases">
        <authorList>
            <person name="de Groot N.N."/>
        </authorList>
    </citation>
    <scope>NUCLEOTIDE SEQUENCE [LARGE SCALE GENOMIC DNA]</scope>
    <source>
        <strain evidence="5 6">ATCC 35022</strain>
    </source>
</reference>
<dbReference type="SMART" id="SM00345">
    <property type="entry name" value="HTH_GNTR"/>
    <property type="match status" value="1"/>
</dbReference>
<evidence type="ECO:0000313" key="6">
    <source>
        <dbReference type="Proteomes" id="UP000199071"/>
    </source>
</evidence>
<dbReference type="EMBL" id="FMXQ01000001">
    <property type="protein sequence ID" value="SDB06941.1"/>
    <property type="molecule type" value="Genomic_DNA"/>
</dbReference>
<name>A0A1G6AEU9_9HYPH</name>
<evidence type="ECO:0000256" key="1">
    <source>
        <dbReference type="ARBA" id="ARBA00023015"/>
    </source>
</evidence>
<dbReference type="PROSITE" id="PS50949">
    <property type="entry name" value="HTH_GNTR"/>
    <property type="match status" value="1"/>
</dbReference>
<dbReference type="Gene3D" id="1.10.10.10">
    <property type="entry name" value="Winged helix-like DNA-binding domain superfamily/Winged helix DNA-binding domain"/>
    <property type="match status" value="1"/>
</dbReference>
<sequence>MTEPRAARPGRNRSQPNLTSTLTTRLTKQIVAGKLPPRTRLPTERALMEAYGVSRTVVREAIAALRAEGLVETRQGSGAFVAAEARSRPFRIDPQGLDSIGQVLDVMELRLCVEVEAAGIAAERRSKADITRMTRINRAMAREIAKGDPASDLDFDLHAAIGAATGNLYFSSFLDFIGRIIIPRRTVLIDDHSASDLAPYLAGIHKEHEALIAAIADGDSEAARGAMRTHLVQGRERYRRLVGGDSGKG</sequence>
<proteinExistence type="predicted"/>
<dbReference type="RefSeq" id="WP_175478260.1">
    <property type="nucleotide sequence ID" value="NZ_FMXQ01000001.1"/>
</dbReference>
<dbReference type="Pfam" id="PF00392">
    <property type="entry name" value="GntR"/>
    <property type="match status" value="1"/>
</dbReference>
<dbReference type="AlphaFoldDB" id="A0A1G6AEU9"/>
<gene>
    <name evidence="5" type="ORF">SAMN02982931_00527</name>
</gene>
<accession>A0A1G6AEU9</accession>
<dbReference type="SUPFAM" id="SSF48008">
    <property type="entry name" value="GntR ligand-binding domain-like"/>
    <property type="match status" value="1"/>
</dbReference>
<protein>
    <submittedName>
        <fullName evidence="5">DNA-binding transcriptional regulator, FadR family</fullName>
    </submittedName>
</protein>
<keyword evidence="2 5" id="KW-0238">DNA-binding</keyword>
<keyword evidence="6" id="KW-1185">Reference proteome</keyword>
<dbReference type="InterPro" id="IPR008920">
    <property type="entry name" value="TF_FadR/GntR_C"/>
</dbReference>
<keyword evidence="3" id="KW-0804">Transcription</keyword>
<dbReference type="Proteomes" id="UP000199071">
    <property type="component" value="Unassembled WGS sequence"/>
</dbReference>
<dbReference type="InterPro" id="IPR036390">
    <property type="entry name" value="WH_DNA-bd_sf"/>
</dbReference>
<dbReference type="Pfam" id="PF07729">
    <property type="entry name" value="FCD"/>
    <property type="match status" value="1"/>
</dbReference>
<dbReference type="GO" id="GO:0003677">
    <property type="term" value="F:DNA binding"/>
    <property type="evidence" value="ECO:0007669"/>
    <property type="project" value="UniProtKB-KW"/>
</dbReference>
<evidence type="ECO:0000259" key="4">
    <source>
        <dbReference type="PROSITE" id="PS50949"/>
    </source>
</evidence>
<dbReference type="InterPro" id="IPR036388">
    <property type="entry name" value="WH-like_DNA-bd_sf"/>
</dbReference>
<dbReference type="CDD" id="cd07377">
    <property type="entry name" value="WHTH_GntR"/>
    <property type="match status" value="1"/>
</dbReference>
<dbReference type="PANTHER" id="PTHR43537">
    <property type="entry name" value="TRANSCRIPTIONAL REGULATOR, GNTR FAMILY"/>
    <property type="match status" value="1"/>
</dbReference>
<evidence type="ECO:0000313" key="5">
    <source>
        <dbReference type="EMBL" id="SDB06941.1"/>
    </source>
</evidence>
<dbReference type="SMART" id="SM00895">
    <property type="entry name" value="FCD"/>
    <property type="match status" value="1"/>
</dbReference>
<feature type="domain" description="HTH gntR-type" evidence="4">
    <location>
        <begin position="16"/>
        <end position="84"/>
    </location>
</feature>
<evidence type="ECO:0000256" key="2">
    <source>
        <dbReference type="ARBA" id="ARBA00023125"/>
    </source>
</evidence>
<keyword evidence="1" id="KW-0805">Transcription regulation</keyword>
<dbReference type="PANTHER" id="PTHR43537:SF44">
    <property type="entry name" value="GNTR FAMILY REGULATORY PROTEIN"/>
    <property type="match status" value="1"/>
</dbReference>